<keyword evidence="10" id="KW-1185">Reference proteome</keyword>
<dbReference type="Gene3D" id="2.40.110.10">
    <property type="entry name" value="Butyryl-CoA Dehydrogenase, subunit A, domain 2"/>
    <property type="match status" value="1"/>
</dbReference>
<keyword evidence="3 5" id="KW-0285">Flavoprotein</keyword>
<feature type="domain" description="Acyl-CoA oxidase/dehydrogenase middle" evidence="7">
    <location>
        <begin position="134"/>
        <end position="230"/>
    </location>
</feature>
<dbReference type="Gene3D" id="1.10.540.10">
    <property type="entry name" value="Acyl-CoA dehydrogenase/oxidase, N-terminal domain"/>
    <property type="match status" value="1"/>
</dbReference>
<dbReference type="InterPro" id="IPR009075">
    <property type="entry name" value="AcylCo_DH/oxidase_C"/>
</dbReference>
<dbReference type="Pfam" id="PF02771">
    <property type="entry name" value="Acyl-CoA_dh_N"/>
    <property type="match status" value="1"/>
</dbReference>
<dbReference type="Pfam" id="PF02770">
    <property type="entry name" value="Acyl-CoA_dh_M"/>
    <property type="match status" value="1"/>
</dbReference>
<evidence type="ECO:0000313" key="9">
    <source>
        <dbReference type="EMBL" id="MCM2534261.1"/>
    </source>
</evidence>
<dbReference type="InterPro" id="IPR009100">
    <property type="entry name" value="AcylCoA_DH/oxidase_NM_dom_sf"/>
</dbReference>
<dbReference type="SUPFAM" id="SSF56645">
    <property type="entry name" value="Acyl-CoA dehydrogenase NM domain-like"/>
    <property type="match status" value="1"/>
</dbReference>
<gene>
    <name evidence="9" type="ORF">NDK43_20305</name>
</gene>
<dbReference type="Proteomes" id="UP001523262">
    <property type="component" value="Unassembled WGS sequence"/>
</dbReference>
<evidence type="ECO:0000256" key="3">
    <source>
        <dbReference type="ARBA" id="ARBA00022630"/>
    </source>
</evidence>
<dbReference type="Gene3D" id="1.20.140.10">
    <property type="entry name" value="Butyryl-CoA Dehydrogenase, subunit A, domain 3"/>
    <property type="match status" value="1"/>
</dbReference>
<evidence type="ECO:0000256" key="2">
    <source>
        <dbReference type="ARBA" id="ARBA00009347"/>
    </source>
</evidence>
<dbReference type="InterPro" id="IPR006091">
    <property type="entry name" value="Acyl-CoA_Oxase/DH_mid-dom"/>
</dbReference>
<evidence type="ECO:0000256" key="5">
    <source>
        <dbReference type="RuleBase" id="RU362125"/>
    </source>
</evidence>
<dbReference type="PANTHER" id="PTHR43884">
    <property type="entry name" value="ACYL-COA DEHYDROGENASE"/>
    <property type="match status" value="1"/>
</dbReference>
<dbReference type="InterPro" id="IPR013786">
    <property type="entry name" value="AcylCoA_DH/ox_N"/>
</dbReference>
<comment type="cofactor">
    <cofactor evidence="1 5">
        <name>FAD</name>
        <dbReference type="ChEBI" id="CHEBI:57692"/>
    </cofactor>
</comment>
<feature type="domain" description="Acyl-CoA dehydrogenase/oxidase N-terminal" evidence="8">
    <location>
        <begin position="19"/>
        <end position="130"/>
    </location>
</feature>
<dbReference type="Pfam" id="PF00441">
    <property type="entry name" value="Acyl-CoA_dh_1"/>
    <property type="match status" value="1"/>
</dbReference>
<feature type="domain" description="Acyl-CoA dehydrogenase/oxidase C-terminal" evidence="6">
    <location>
        <begin position="243"/>
        <end position="391"/>
    </location>
</feature>
<dbReference type="InterPro" id="IPR046373">
    <property type="entry name" value="Acyl-CoA_Oxase/DH_mid-dom_sf"/>
</dbReference>
<evidence type="ECO:0000259" key="7">
    <source>
        <dbReference type="Pfam" id="PF02770"/>
    </source>
</evidence>
<name>A0ABT0WD72_9BACI</name>
<dbReference type="PROSITE" id="PS00073">
    <property type="entry name" value="ACYL_COA_DH_2"/>
    <property type="match status" value="1"/>
</dbReference>
<accession>A0ABT0WD72</accession>
<evidence type="ECO:0000259" key="8">
    <source>
        <dbReference type="Pfam" id="PF02771"/>
    </source>
</evidence>
<dbReference type="PANTHER" id="PTHR43884:SF12">
    <property type="entry name" value="ISOVALERYL-COA DEHYDROGENASE, MITOCHONDRIAL-RELATED"/>
    <property type="match status" value="1"/>
</dbReference>
<comment type="similarity">
    <text evidence="2 5">Belongs to the acyl-CoA dehydrogenase family.</text>
</comment>
<keyword evidence="5" id="KW-0560">Oxidoreductase</keyword>
<dbReference type="InterPro" id="IPR037069">
    <property type="entry name" value="AcylCoA_DH/ox_N_sf"/>
</dbReference>
<dbReference type="EMBL" id="JAMQCR010000002">
    <property type="protein sequence ID" value="MCM2534261.1"/>
    <property type="molecule type" value="Genomic_DNA"/>
</dbReference>
<evidence type="ECO:0000256" key="4">
    <source>
        <dbReference type="ARBA" id="ARBA00022827"/>
    </source>
</evidence>
<reference evidence="9 10" key="1">
    <citation type="submission" date="2022-06" db="EMBL/GenBank/DDBJ databases">
        <authorList>
            <person name="Jeon C.O."/>
        </authorList>
    </citation>
    <scope>NUCLEOTIDE SEQUENCE [LARGE SCALE GENOMIC DNA]</scope>
    <source>
        <strain evidence="9 10">KCTC 13943</strain>
    </source>
</reference>
<comment type="caution">
    <text evidence="9">The sequence shown here is derived from an EMBL/GenBank/DDBJ whole genome shotgun (WGS) entry which is preliminary data.</text>
</comment>
<protein>
    <submittedName>
        <fullName evidence="9">Acyl-CoA dehydrogenase family protein</fullName>
    </submittedName>
</protein>
<dbReference type="InterPro" id="IPR036250">
    <property type="entry name" value="AcylCo_DH-like_C"/>
</dbReference>
<organism evidence="9 10">
    <name type="scientific">Neobacillus pocheonensis</name>
    <dbReference type="NCBI Taxonomy" id="363869"/>
    <lineage>
        <taxon>Bacteria</taxon>
        <taxon>Bacillati</taxon>
        <taxon>Bacillota</taxon>
        <taxon>Bacilli</taxon>
        <taxon>Bacillales</taxon>
        <taxon>Bacillaceae</taxon>
        <taxon>Neobacillus</taxon>
    </lineage>
</organism>
<dbReference type="SUPFAM" id="SSF47203">
    <property type="entry name" value="Acyl-CoA dehydrogenase C-terminal domain-like"/>
    <property type="match status" value="1"/>
</dbReference>
<evidence type="ECO:0000256" key="1">
    <source>
        <dbReference type="ARBA" id="ARBA00001974"/>
    </source>
</evidence>
<dbReference type="InterPro" id="IPR006089">
    <property type="entry name" value="Acyl-CoA_DH_CS"/>
</dbReference>
<evidence type="ECO:0000313" key="10">
    <source>
        <dbReference type="Proteomes" id="UP001523262"/>
    </source>
</evidence>
<sequence length="393" mass="43780">MSTTIKTFDLFKTDRAFCSPEHDMFRTSLRKFFEKEVIPYYEEWEENGLIPRELYKKMGEQGFLCPQVDPAYGGLGLDFGFNLVLSEELSRVGGGTSGANIHSSIVVPYLETYGTEEQKKKYLPKCVSGEILTAIAMTEPGTGSDLASVSSTAVRDGDYYVLNGQKTFITNGFNAELFFVVVKTDPKAIPAHRGVSVIMVDGNTPGFSRGRKLKKLGMRASDTAELIFEDARVPVSNLLGEEGKGFYILMDKLQQERILAANGAYAQAQEMLKSTIAYVQERQAFGKPISSFQNTKFEIAEIATELSLAKSFLDDLAIRHMKDENIVTQVSMAKWWITDMARRTAARCLQLFGGYGFMEEYPIARRYRDIAVLPIAAGSNEIMKTIIAKNLGL</sequence>
<keyword evidence="4 5" id="KW-0274">FAD</keyword>
<proteinExistence type="inferred from homology"/>
<evidence type="ECO:0000259" key="6">
    <source>
        <dbReference type="Pfam" id="PF00441"/>
    </source>
</evidence>